<name>A0ABQ2I154_9BACT</name>
<dbReference type="PRINTS" id="PR00111">
    <property type="entry name" value="ABHYDROLASE"/>
</dbReference>
<dbReference type="PANTHER" id="PTHR43433">
    <property type="entry name" value="HYDROLASE, ALPHA/BETA FOLD FAMILY PROTEIN"/>
    <property type="match status" value="1"/>
</dbReference>
<dbReference type="Pfam" id="PF00561">
    <property type="entry name" value="Abhydrolase_1"/>
    <property type="match status" value="1"/>
</dbReference>
<keyword evidence="3" id="KW-1185">Reference proteome</keyword>
<dbReference type="EMBL" id="BMLI01000001">
    <property type="protein sequence ID" value="GGM96644.1"/>
    <property type="molecule type" value="Genomic_DNA"/>
</dbReference>
<dbReference type="SUPFAM" id="SSF53474">
    <property type="entry name" value="alpha/beta-Hydrolases"/>
    <property type="match status" value="1"/>
</dbReference>
<gene>
    <name evidence="2" type="ORF">GCM10010967_32970</name>
</gene>
<accession>A0ABQ2I154</accession>
<reference evidence="3" key="1">
    <citation type="journal article" date="2019" name="Int. J. Syst. Evol. Microbiol.">
        <title>The Global Catalogue of Microorganisms (GCM) 10K type strain sequencing project: providing services to taxonomists for standard genome sequencing and annotation.</title>
        <authorList>
            <consortium name="The Broad Institute Genomics Platform"/>
            <consortium name="The Broad Institute Genome Sequencing Center for Infectious Disease"/>
            <person name="Wu L."/>
            <person name="Ma J."/>
        </authorList>
    </citation>
    <scope>NUCLEOTIDE SEQUENCE [LARGE SCALE GENOMIC DNA]</scope>
    <source>
        <strain evidence="3">CGMCC 1.6375</strain>
    </source>
</reference>
<evidence type="ECO:0000313" key="2">
    <source>
        <dbReference type="EMBL" id="GGM96644.1"/>
    </source>
</evidence>
<dbReference type="InterPro" id="IPR000073">
    <property type="entry name" value="AB_hydrolase_1"/>
</dbReference>
<dbReference type="PANTHER" id="PTHR43433:SF4">
    <property type="entry name" value="NON-HEME CHLOROPEROXIDASE-RELATED"/>
    <property type="match status" value="1"/>
</dbReference>
<evidence type="ECO:0000259" key="1">
    <source>
        <dbReference type="Pfam" id="PF00561"/>
    </source>
</evidence>
<dbReference type="Proteomes" id="UP000632339">
    <property type="component" value="Unassembled WGS sequence"/>
</dbReference>
<comment type="caution">
    <text evidence="2">The sequence shown here is derived from an EMBL/GenBank/DDBJ whole genome shotgun (WGS) entry which is preliminary data.</text>
</comment>
<organism evidence="2 3">
    <name type="scientific">Dyadobacter beijingensis</name>
    <dbReference type="NCBI Taxonomy" id="365489"/>
    <lineage>
        <taxon>Bacteria</taxon>
        <taxon>Pseudomonadati</taxon>
        <taxon>Bacteroidota</taxon>
        <taxon>Cytophagia</taxon>
        <taxon>Cytophagales</taxon>
        <taxon>Spirosomataceae</taxon>
        <taxon>Dyadobacter</taxon>
    </lineage>
</organism>
<sequence>MSLWYKSRKTAIPFNPNQQMNRSLCCLLLSLTILSCTDAKKQEGVVKEIHYGSNNGKYVSIYGTRIYYETYGTGVPLLVLHQGLGSIENLAGVIPGLAKHFRVIAPDSPGHGRSEHADSLSGELMADYCSVLIDSLHLDSAYVFGWSTGGNTALLLAAKRPDKVKKVVSGASNTRASGLTPEARDLLKAYTIEAVKEDGDWLKHYQSMNPNPEKWVRFWEENQKMWAREVKVPDDKLSKINVPVLIIRGDRDMIRLEHSIEMYRALKQGQLCIYPNTGHEMPDEKGDVLSRIAVDFFTGK</sequence>
<proteinExistence type="predicted"/>
<dbReference type="Gene3D" id="3.40.50.1820">
    <property type="entry name" value="alpha/beta hydrolase"/>
    <property type="match status" value="1"/>
</dbReference>
<dbReference type="InterPro" id="IPR050471">
    <property type="entry name" value="AB_hydrolase"/>
</dbReference>
<keyword evidence="2" id="KW-0378">Hydrolase</keyword>
<protein>
    <submittedName>
        <fullName evidence="2">Alpha/beta hydrolase</fullName>
    </submittedName>
</protein>
<feature type="domain" description="AB hydrolase-1" evidence="1">
    <location>
        <begin position="76"/>
        <end position="284"/>
    </location>
</feature>
<dbReference type="GO" id="GO:0016787">
    <property type="term" value="F:hydrolase activity"/>
    <property type="evidence" value="ECO:0007669"/>
    <property type="project" value="UniProtKB-KW"/>
</dbReference>
<dbReference type="InterPro" id="IPR029058">
    <property type="entry name" value="AB_hydrolase_fold"/>
</dbReference>
<evidence type="ECO:0000313" key="3">
    <source>
        <dbReference type="Proteomes" id="UP000632339"/>
    </source>
</evidence>